<organism evidence="1">
    <name type="scientific">Tanacetum cinerariifolium</name>
    <name type="common">Dalmatian daisy</name>
    <name type="synonym">Chrysanthemum cinerariifolium</name>
    <dbReference type="NCBI Taxonomy" id="118510"/>
    <lineage>
        <taxon>Eukaryota</taxon>
        <taxon>Viridiplantae</taxon>
        <taxon>Streptophyta</taxon>
        <taxon>Embryophyta</taxon>
        <taxon>Tracheophyta</taxon>
        <taxon>Spermatophyta</taxon>
        <taxon>Magnoliopsida</taxon>
        <taxon>eudicotyledons</taxon>
        <taxon>Gunneridae</taxon>
        <taxon>Pentapetalae</taxon>
        <taxon>asterids</taxon>
        <taxon>campanulids</taxon>
        <taxon>Asterales</taxon>
        <taxon>Asteraceae</taxon>
        <taxon>Asteroideae</taxon>
        <taxon>Anthemideae</taxon>
        <taxon>Anthemidinae</taxon>
        <taxon>Tanacetum</taxon>
    </lineage>
</organism>
<proteinExistence type="predicted"/>
<name>A0A6L2N385_TANCI</name>
<reference evidence="1" key="1">
    <citation type="journal article" date="2019" name="Sci. Rep.">
        <title>Draft genome of Tanacetum cinerariifolium, the natural source of mosquito coil.</title>
        <authorList>
            <person name="Yamashiro T."/>
            <person name="Shiraishi A."/>
            <person name="Satake H."/>
            <person name="Nakayama K."/>
        </authorList>
    </citation>
    <scope>NUCLEOTIDE SEQUENCE</scope>
</reference>
<protein>
    <submittedName>
        <fullName evidence="1">Uncharacterized protein</fullName>
    </submittedName>
</protein>
<evidence type="ECO:0000313" key="1">
    <source>
        <dbReference type="EMBL" id="GEU79125.1"/>
    </source>
</evidence>
<accession>A0A6L2N385</accession>
<sequence>MASQDARLSKFEADFKQQHCKMANKIDTVLKAVNDRIVGALLSDTVKNPKLNVNSTSPVLSVRPILDIHLGEIKSCCGYETKNKGASAVVGDVRRRVEAKAKLVGSATLDDKVIVTLSRLKYRRVPTAEVAELPLLKSLHC</sequence>
<dbReference type="EMBL" id="BKCJ010007809">
    <property type="protein sequence ID" value="GEU79125.1"/>
    <property type="molecule type" value="Genomic_DNA"/>
</dbReference>
<comment type="caution">
    <text evidence="1">The sequence shown here is derived from an EMBL/GenBank/DDBJ whole genome shotgun (WGS) entry which is preliminary data.</text>
</comment>
<gene>
    <name evidence="1" type="ORF">Tci_051103</name>
</gene>
<dbReference type="AlphaFoldDB" id="A0A6L2N385"/>